<dbReference type="AlphaFoldDB" id="K1Z420"/>
<organism evidence="1">
    <name type="scientific">uncultured bacterium</name>
    <name type="common">gcode 4</name>
    <dbReference type="NCBI Taxonomy" id="1234023"/>
    <lineage>
        <taxon>Bacteria</taxon>
        <taxon>environmental samples</taxon>
    </lineage>
</organism>
<dbReference type="EMBL" id="AMFJ01028919">
    <property type="protein sequence ID" value="EKD44277.1"/>
    <property type="molecule type" value="Genomic_DNA"/>
</dbReference>
<name>K1Z420_9BACT</name>
<reference evidence="1" key="1">
    <citation type="journal article" date="2012" name="Science">
        <title>Fermentation, hydrogen, and sulfur metabolism in multiple uncultivated bacterial phyla.</title>
        <authorList>
            <person name="Wrighton K.C."/>
            <person name="Thomas B.C."/>
            <person name="Sharon I."/>
            <person name="Miller C.S."/>
            <person name="Castelle C.J."/>
            <person name="VerBerkmoes N.C."/>
            <person name="Wilkins M.J."/>
            <person name="Hettich R.L."/>
            <person name="Lipton M.S."/>
            <person name="Williams K.H."/>
            <person name="Long P.E."/>
            <person name="Banfield J.F."/>
        </authorList>
    </citation>
    <scope>NUCLEOTIDE SEQUENCE [LARGE SCALE GENOMIC DNA]</scope>
</reference>
<protein>
    <submittedName>
        <fullName evidence="1">Uncharacterized protein</fullName>
    </submittedName>
</protein>
<accession>K1Z420</accession>
<proteinExistence type="predicted"/>
<feature type="non-terminal residue" evidence="1">
    <location>
        <position position="56"/>
    </location>
</feature>
<gene>
    <name evidence="1" type="ORF">ACD_71C00188G0001</name>
</gene>
<sequence>MNRLELTKNAFKFAHFACTNFNIASIQTKKEILHSLGQSFILKEKKLTVELVPWLV</sequence>
<evidence type="ECO:0000313" key="1">
    <source>
        <dbReference type="EMBL" id="EKD44277.1"/>
    </source>
</evidence>
<comment type="caution">
    <text evidence="1">The sequence shown here is derived from an EMBL/GenBank/DDBJ whole genome shotgun (WGS) entry which is preliminary data.</text>
</comment>